<dbReference type="InterPro" id="IPR036736">
    <property type="entry name" value="ACP-like_sf"/>
</dbReference>
<evidence type="ECO:0000259" key="1">
    <source>
        <dbReference type="Pfam" id="PF00550"/>
    </source>
</evidence>
<dbReference type="RefSeq" id="WP_346137495.1">
    <property type="nucleotide sequence ID" value="NZ_BAAASE010000001.1"/>
</dbReference>
<comment type="caution">
    <text evidence="2">The sequence shown here is derived from an EMBL/GenBank/DDBJ whole genome shotgun (WGS) entry which is preliminary data.</text>
</comment>
<dbReference type="Gene3D" id="1.10.1200.10">
    <property type="entry name" value="ACP-like"/>
    <property type="match status" value="1"/>
</dbReference>
<evidence type="ECO:0000313" key="2">
    <source>
        <dbReference type="EMBL" id="GAA2380688.1"/>
    </source>
</evidence>
<proteinExistence type="predicted"/>
<dbReference type="Pfam" id="PF00550">
    <property type="entry name" value="PP-binding"/>
    <property type="match status" value="1"/>
</dbReference>
<keyword evidence="3" id="KW-1185">Reference proteome</keyword>
<accession>A0ABN3HHZ3</accession>
<protein>
    <recommendedName>
        <fullName evidence="1">Carrier domain-containing protein</fullName>
    </recommendedName>
</protein>
<sequence length="86" mass="9249">MTTDESPGPVNSRPSPYVAESLWREILGPAADPLRGFLDNGGDSFHAVLLSTRLYEATGIEVDYLDVLTSDGLPALRALAEDRTST</sequence>
<dbReference type="Proteomes" id="UP001499986">
    <property type="component" value="Unassembled WGS sequence"/>
</dbReference>
<dbReference type="InterPro" id="IPR009081">
    <property type="entry name" value="PP-bd_ACP"/>
</dbReference>
<dbReference type="SUPFAM" id="SSF47336">
    <property type="entry name" value="ACP-like"/>
    <property type="match status" value="1"/>
</dbReference>
<feature type="domain" description="Carrier" evidence="1">
    <location>
        <begin position="21"/>
        <end position="71"/>
    </location>
</feature>
<reference evidence="2 3" key="1">
    <citation type="journal article" date="2019" name="Int. J. Syst. Evol. Microbiol.">
        <title>The Global Catalogue of Microorganisms (GCM) 10K type strain sequencing project: providing services to taxonomists for standard genome sequencing and annotation.</title>
        <authorList>
            <consortium name="The Broad Institute Genomics Platform"/>
            <consortium name="The Broad Institute Genome Sequencing Center for Infectious Disease"/>
            <person name="Wu L."/>
            <person name="Ma J."/>
        </authorList>
    </citation>
    <scope>NUCLEOTIDE SEQUENCE [LARGE SCALE GENOMIC DNA]</scope>
    <source>
        <strain evidence="2 3">JCM 4358</strain>
    </source>
</reference>
<name>A0ABN3HHZ3_9ACTN</name>
<evidence type="ECO:0000313" key="3">
    <source>
        <dbReference type="Proteomes" id="UP001499986"/>
    </source>
</evidence>
<organism evidence="2 3">
    <name type="scientific">Streptomyces coeruleofuscus</name>
    <dbReference type="NCBI Taxonomy" id="66879"/>
    <lineage>
        <taxon>Bacteria</taxon>
        <taxon>Bacillati</taxon>
        <taxon>Actinomycetota</taxon>
        <taxon>Actinomycetes</taxon>
        <taxon>Kitasatosporales</taxon>
        <taxon>Streptomycetaceae</taxon>
        <taxon>Streptomyces</taxon>
    </lineage>
</organism>
<dbReference type="EMBL" id="BAAASE010000001">
    <property type="protein sequence ID" value="GAA2380688.1"/>
    <property type="molecule type" value="Genomic_DNA"/>
</dbReference>
<gene>
    <name evidence="2" type="ORF">GCM10010255_02540</name>
</gene>